<name>A0A553JJ75_SHEHA</name>
<keyword evidence="9" id="KW-0067">ATP-binding</keyword>
<dbReference type="GO" id="GO:0005886">
    <property type="term" value="C:plasma membrane"/>
    <property type="evidence" value="ECO:0007669"/>
    <property type="project" value="UniProtKB-SubCell"/>
</dbReference>
<dbReference type="Pfam" id="PF02518">
    <property type="entry name" value="HATPase_c"/>
    <property type="match status" value="1"/>
</dbReference>
<keyword evidence="13" id="KW-1185">Reference proteome</keyword>
<comment type="catalytic activity">
    <reaction evidence="1">
        <text>ATP + protein L-histidine = ADP + protein N-phospho-L-histidine.</text>
        <dbReference type="EC" id="2.7.13.3"/>
    </reaction>
</comment>
<protein>
    <recommendedName>
        <fullName evidence="3">histidine kinase</fullName>
        <ecNumber evidence="3">2.7.13.3</ecNumber>
    </recommendedName>
</protein>
<evidence type="ECO:0000256" key="5">
    <source>
        <dbReference type="ARBA" id="ARBA00022553"/>
    </source>
</evidence>
<dbReference type="Gene3D" id="3.30.565.10">
    <property type="entry name" value="Histidine kinase-like ATPase, C-terminal domain"/>
    <property type="match status" value="1"/>
</dbReference>
<feature type="domain" description="Histidine kinase" evidence="11">
    <location>
        <begin position="221"/>
        <end position="430"/>
    </location>
</feature>
<dbReference type="GO" id="GO:0000155">
    <property type="term" value="F:phosphorelay sensor kinase activity"/>
    <property type="evidence" value="ECO:0007669"/>
    <property type="project" value="InterPro"/>
</dbReference>
<reference evidence="13" key="1">
    <citation type="submission" date="2019-07" db="EMBL/GenBank/DDBJ databases">
        <title>Shewanella sp. YLB-08 draft genomic sequence.</title>
        <authorList>
            <person name="Yu L."/>
        </authorList>
    </citation>
    <scope>NUCLEOTIDE SEQUENCE [LARGE SCALE GENOMIC DNA]</scope>
    <source>
        <strain evidence="13">JCM 20706</strain>
    </source>
</reference>
<evidence type="ECO:0000256" key="1">
    <source>
        <dbReference type="ARBA" id="ARBA00000085"/>
    </source>
</evidence>
<dbReference type="InterPro" id="IPR003594">
    <property type="entry name" value="HATPase_dom"/>
</dbReference>
<dbReference type="EMBL" id="VKGK01000032">
    <property type="protein sequence ID" value="TRY12510.1"/>
    <property type="molecule type" value="Genomic_DNA"/>
</dbReference>
<dbReference type="Gene3D" id="1.10.287.130">
    <property type="match status" value="1"/>
</dbReference>
<keyword evidence="7" id="KW-0547">Nucleotide-binding</keyword>
<keyword evidence="8 12" id="KW-0418">Kinase</keyword>
<dbReference type="RefSeq" id="WP_144042019.1">
    <property type="nucleotide sequence ID" value="NZ_BMPL01000031.1"/>
</dbReference>
<evidence type="ECO:0000313" key="12">
    <source>
        <dbReference type="EMBL" id="TRY12510.1"/>
    </source>
</evidence>
<dbReference type="OrthoDB" id="9804645at2"/>
<feature type="transmembrane region" description="Helical" evidence="10">
    <location>
        <begin position="143"/>
        <end position="164"/>
    </location>
</feature>
<comment type="subcellular location">
    <subcellularLocation>
        <location evidence="2">Cell membrane</location>
        <topology evidence="2">Multi-pass membrane protein</topology>
    </subcellularLocation>
</comment>
<keyword evidence="10" id="KW-0812">Transmembrane</keyword>
<organism evidence="12 13">
    <name type="scientific">Shewanella hanedai</name>
    <name type="common">Alteromonas hanedai</name>
    <dbReference type="NCBI Taxonomy" id="25"/>
    <lineage>
        <taxon>Bacteria</taxon>
        <taxon>Pseudomonadati</taxon>
        <taxon>Pseudomonadota</taxon>
        <taxon>Gammaproteobacteria</taxon>
        <taxon>Alteromonadales</taxon>
        <taxon>Shewanellaceae</taxon>
        <taxon>Shewanella</taxon>
    </lineage>
</organism>
<proteinExistence type="predicted"/>
<dbReference type="SUPFAM" id="SSF47384">
    <property type="entry name" value="Homodimeric domain of signal transducing histidine kinase"/>
    <property type="match status" value="1"/>
</dbReference>
<gene>
    <name evidence="12" type="ORF">FN961_20445</name>
</gene>
<keyword evidence="4" id="KW-1003">Cell membrane</keyword>
<keyword evidence="10" id="KW-0472">Membrane</keyword>
<dbReference type="SMART" id="SM00388">
    <property type="entry name" value="HisKA"/>
    <property type="match status" value="1"/>
</dbReference>
<dbReference type="PRINTS" id="PR00344">
    <property type="entry name" value="BCTRLSENSOR"/>
</dbReference>
<evidence type="ECO:0000256" key="2">
    <source>
        <dbReference type="ARBA" id="ARBA00004651"/>
    </source>
</evidence>
<dbReference type="InterPro" id="IPR036890">
    <property type="entry name" value="HATPase_C_sf"/>
</dbReference>
<dbReference type="SUPFAM" id="SSF55874">
    <property type="entry name" value="ATPase domain of HSP90 chaperone/DNA topoisomerase II/histidine kinase"/>
    <property type="match status" value="1"/>
</dbReference>
<evidence type="ECO:0000256" key="6">
    <source>
        <dbReference type="ARBA" id="ARBA00022679"/>
    </source>
</evidence>
<dbReference type="EC" id="2.7.13.3" evidence="3"/>
<dbReference type="SMART" id="SM00387">
    <property type="entry name" value="HATPase_c"/>
    <property type="match status" value="1"/>
</dbReference>
<dbReference type="Proteomes" id="UP000318126">
    <property type="component" value="Unassembled WGS sequence"/>
</dbReference>
<dbReference type="GO" id="GO:0005524">
    <property type="term" value="F:ATP binding"/>
    <property type="evidence" value="ECO:0007669"/>
    <property type="project" value="UniProtKB-KW"/>
</dbReference>
<evidence type="ECO:0000256" key="3">
    <source>
        <dbReference type="ARBA" id="ARBA00012438"/>
    </source>
</evidence>
<evidence type="ECO:0000313" key="13">
    <source>
        <dbReference type="Proteomes" id="UP000318126"/>
    </source>
</evidence>
<dbReference type="InterPro" id="IPR003661">
    <property type="entry name" value="HisK_dim/P_dom"/>
</dbReference>
<evidence type="ECO:0000256" key="7">
    <source>
        <dbReference type="ARBA" id="ARBA00022741"/>
    </source>
</evidence>
<evidence type="ECO:0000259" key="11">
    <source>
        <dbReference type="PROSITE" id="PS50109"/>
    </source>
</evidence>
<dbReference type="InterPro" id="IPR004358">
    <property type="entry name" value="Sig_transdc_His_kin-like_C"/>
</dbReference>
<comment type="caution">
    <text evidence="12">The sequence shown here is derived from an EMBL/GenBank/DDBJ whole genome shotgun (WGS) entry which is preliminary data.</text>
</comment>
<evidence type="ECO:0000256" key="4">
    <source>
        <dbReference type="ARBA" id="ARBA00022475"/>
    </source>
</evidence>
<evidence type="ECO:0000256" key="10">
    <source>
        <dbReference type="SAM" id="Phobius"/>
    </source>
</evidence>
<dbReference type="InterPro" id="IPR005467">
    <property type="entry name" value="His_kinase_dom"/>
</dbReference>
<dbReference type="AlphaFoldDB" id="A0A553JJ75"/>
<dbReference type="InterPro" id="IPR050980">
    <property type="entry name" value="2C_sensor_his_kinase"/>
</dbReference>
<accession>A0A553JJ75</accession>
<dbReference type="PANTHER" id="PTHR44936:SF10">
    <property type="entry name" value="SENSOR PROTEIN RSTB"/>
    <property type="match status" value="1"/>
</dbReference>
<evidence type="ECO:0000256" key="8">
    <source>
        <dbReference type="ARBA" id="ARBA00022777"/>
    </source>
</evidence>
<evidence type="ECO:0000256" key="9">
    <source>
        <dbReference type="ARBA" id="ARBA00022840"/>
    </source>
</evidence>
<dbReference type="PROSITE" id="PS50109">
    <property type="entry name" value="HIS_KIN"/>
    <property type="match status" value="1"/>
</dbReference>
<sequence>MRMLMSSLVLVVLATIAGLGWSISEFAALQNQDTATANVNSRIAALKLVGSTLAISFDSETGLSDSFIRNWNKHNTEQLSLVSSAEFGLPRSLQLQFDTGAPLLLESNEGISLHYRLPNTGKILNISTNLLTPPEVMFTLNELYTIIFYVGVVMILLLWISPLIRQLVNLSKVTEAFGMGELGQRIKVSKTSYISSIEIQFNRMADCIQELLDDNKLLSSAVSHDLKTPIARLRFGIEALEETQNEQLRVKYFQRINRDLDTMEDLVVTLLSYAHLEQANIQPDLQPIELNSWLRDIVKHCVHPERQIDFIGFTKPVVIYTDPKYLSMQVNNLLSNAVRFSRSRIFLMVIVDEAGLWVHVEDDGKGIDDEEAMQVIKPFVRGQHSRGNAGHGMGLAIVNRIGQWMGSPLCIGHSTILGGARVSLHFKSFTEKSD</sequence>
<keyword evidence="5" id="KW-0597">Phosphoprotein</keyword>
<keyword evidence="10" id="KW-1133">Transmembrane helix</keyword>
<dbReference type="InterPro" id="IPR036097">
    <property type="entry name" value="HisK_dim/P_sf"/>
</dbReference>
<keyword evidence="6" id="KW-0808">Transferase</keyword>
<dbReference type="Pfam" id="PF00512">
    <property type="entry name" value="HisKA"/>
    <property type="match status" value="1"/>
</dbReference>
<dbReference type="CDD" id="cd00082">
    <property type="entry name" value="HisKA"/>
    <property type="match status" value="1"/>
</dbReference>
<dbReference type="PANTHER" id="PTHR44936">
    <property type="entry name" value="SENSOR PROTEIN CREC"/>
    <property type="match status" value="1"/>
</dbReference>